<dbReference type="EMBL" id="GBRH01239043">
    <property type="protein sequence ID" value="JAD58852.1"/>
    <property type="molecule type" value="Transcribed_RNA"/>
</dbReference>
<protein>
    <submittedName>
        <fullName evidence="1">Uncharacterized protein</fullName>
    </submittedName>
</protein>
<organism evidence="1">
    <name type="scientific">Arundo donax</name>
    <name type="common">Giant reed</name>
    <name type="synonym">Donax arundinaceus</name>
    <dbReference type="NCBI Taxonomy" id="35708"/>
    <lineage>
        <taxon>Eukaryota</taxon>
        <taxon>Viridiplantae</taxon>
        <taxon>Streptophyta</taxon>
        <taxon>Embryophyta</taxon>
        <taxon>Tracheophyta</taxon>
        <taxon>Spermatophyta</taxon>
        <taxon>Magnoliopsida</taxon>
        <taxon>Liliopsida</taxon>
        <taxon>Poales</taxon>
        <taxon>Poaceae</taxon>
        <taxon>PACMAD clade</taxon>
        <taxon>Arundinoideae</taxon>
        <taxon>Arundineae</taxon>
        <taxon>Arundo</taxon>
    </lineage>
</organism>
<name>A0A0A9BHS7_ARUDO</name>
<proteinExistence type="predicted"/>
<sequence>MLITIDFYSTGHFTILVDCSLINNDTAYEFQNESNIDCNASGLLN</sequence>
<dbReference type="AlphaFoldDB" id="A0A0A9BHS7"/>
<accession>A0A0A9BHS7</accession>
<reference evidence="1" key="1">
    <citation type="submission" date="2014-09" db="EMBL/GenBank/DDBJ databases">
        <authorList>
            <person name="Magalhaes I.L.F."/>
            <person name="Oliveira U."/>
            <person name="Santos F.R."/>
            <person name="Vidigal T.H.D.A."/>
            <person name="Brescovit A.D."/>
            <person name="Santos A.J."/>
        </authorList>
    </citation>
    <scope>NUCLEOTIDE SEQUENCE</scope>
    <source>
        <tissue evidence="1">Shoot tissue taken approximately 20 cm above the soil surface</tissue>
    </source>
</reference>
<reference evidence="1" key="2">
    <citation type="journal article" date="2015" name="Data Brief">
        <title>Shoot transcriptome of the giant reed, Arundo donax.</title>
        <authorList>
            <person name="Barrero R.A."/>
            <person name="Guerrero F.D."/>
            <person name="Moolhuijzen P."/>
            <person name="Goolsby J.A."/>
            <person name="Tidwell J."/>
            <person name="Bellgard S.E."/>
            <person name="Bellgard M.I."/>
        </authorList>
    </citation>
    <scope>NUCLEOTIDE SEQUENCE</scope>
    <source>
        <tissue evidence="1">Shoot tissue taken approximately 20 cm above the soil surface</tissue>
    </source>
</reference>
<evidence type="ECO:0000313" key="1">
    <source>
        <dbReference type="EMBL" id="JAD58852.1"/>
    </source>
</evidence>